<evidence type="ECO:0000313" key="3">
    <source>
        <dbReference type="EnsemblMetazoa" id="tetur17g02680.1"/>
    </source>
</evidence>
<dbReference type="OMA" id="WIASHTI"/>
<evidence type="ECO:0000313" key="4">
    <source>
        <dbReference type="Proteomes" id="UP000015104"/>
    </source>
</evidence>
<evidence type="ECO:0008006" key="5">
    <source>
        <dbReference type="Google" id="ProtNLM"/>
    </source>
</evidence>
<dbReference type="SUPFAM" id="SSF101152">
    <property type="entry name" value="Mob1/phocein"/>
    <property type="match status" value="1"/>
</dbReference>
<feature type="binding site" evidence="1">
    <location>
        <position position="178"/>
    </location>
    <ligand>
        <name>Zn(2+)</name>
        <dbReference type="ChEBI" id="CHEBI:29105"/>
    </ligand>
</feature>
<organism evidence="3 4">
    <name type="scientific">Tetranychus urticae</name>
    <name type="common">Two-spotted spider mite</name>
    <dbReference type="NCBI Taxonomy" id="32264"/>
    <lineage>
        <taxon>Eukaryota</taxon>
        <taxon>Metazoa</taxon>
        <taxon>Ecdysozoa</taxon>
        <taxon>Arthropoda</taxon>
        <taxon>Chelicerata</taxon>
        <taxon>Arachnida</taxon>
        <taxon>Acari</taxon>
        <taxon>Acariformes</taxon>
        <taxon>Trombidiformes</taxon>
        <taxon>Prostigmata</taxon>
        <taxon>Eleutherengona</taxon>
        <taxon>Raphignathae</taxon>
        <taxon>Tetranychoidea</taxon>
        <taxon>Tetranychidae</taxon>
        <taxon>Tetranychus</taxon>
    </lineage>
</organism>
<dbReference type="Pfam" id="PF03637">
    <property type="entry name" value="Mob1_phocein"/>
    <property type="match status" value="1"/>
</dbReference>
<keyword evidence="1" id="KW-0479">Metal-binding</keyword>
<sequence>MDRLQLGEYFRDTLVDWFMGKGRRKEKDATSLPSQESKRYLQPELLECCTPEYRLRDIVQLPDGINYNEWLASHCLAFFDHINLIYGTISEFCNTSGCPDMIGPNNRLYLWVDEKGKRCKLPAPQYIDYVMTYTQRTVNDESIFPTKFDKEFPSSFESIVKKIMLLLFRVLAHIYHSHFKEIELLNLHPQTNCIFSHFMLFNDQFMMIDEKETEALADLAVALKLFPPKPNDNPKPDDPNQNPTISPSPKTSDDCSCSSRMPSTPIESGILGDDSTLIDDQQSSHDENISTQCRSISPFINNSNSFIENMAVDDDPPENCPMDAKFLITI</sequence>
<dbReference type="SMART" id="SM01388">
    <property type="entry name" value="Mob1_phocein"/>
    <property type="match status" value="1"/>
</dbReference>
<protein>
    <recommendedName>
        <fullName evidence="5">Mob1/phocein family protein</fullName>
    </recommendedName>
</protein>
<evidence type="ECO:0000256" key="1">
    <source>
        <dbReference type="PIRSR" id="PIRSR605301-1"/>
    </source>
</evidence>
<dbReference type="eggNOG" id="KOG0440">
    <property type="taxonomic scope" value="Eukaryota"/>
</dbReference>
<dbReference type="Proteomes" id="UP000015104">
    <property type="component" value="Unassembled WGS sequence"/>
</dbReference>
<dbReference type="KEGG" id="tut:107366285"/>
<dbReference type="InterPro" id="IPR005301">
    <property type="entry name" value="MOB_kinase_act_fam"/>
</dbReference>
<dbReference type="InterPro" id="IPR036703">
    <property type="entry name" value="MOB_kinase_act_sf"/>
</dbReference>
<reference evidence="3" key="2">
    <citation type="submission" date="2015-06" db="UniProtKB">
        <authorList>
            <consortium name="EnsemblMetazoa"/>
        </authorList>
    </citation>
    <scope>IDENTIFICATION</scope>
</reference>
<keyword evidence="1" id="KW-0862">Zinc</keyword>
<dbReference type="PANTHER" id="PTHR22599">
    <property type="entry name" value="MPS ONE BINDER KINASE ACTIVATOR-LIKE MOB"/>
    <property type="match status" value="1"/>
</dbReference>
<dbReference type="Gene3D" id="1.20.140.30">
    <property type="entry name" value="MOB kinase activator"/>
    <property type="match status" value="1"/>
</dbReference>
<dbReference type="STRING" id="32264.T1KQ32"/>
<dbReference type="AlphaFoldDB" id="T1KQ32"/>
<accession>T1KQ32</accession>
<feature type="binding site" evidence="1">
    <location>
        <position position="173"/>
    </location>
    <ligand>
        <name>Zn(2+)</name>
        <dbReference type="ChEBI" id="CHEBI:29105"/>
    </ligand>
</feature>
<keyword evidence="4" id="KW-1185">Reference proteome</keyword>
<feature type="binding site" evidence="1">
    <location>
        <position position="98"/>
    </location>
    <ligand>
        <name>Zn(2+)</name>
        <dbReference type="ChEBI" id="CHEBI:29105"/>
    </ligand>
</feature>
<dbReference type="EnsemblMetazoa" id="tetur17g02680.1">
    <property type="protein sequence ID" value="tetur17g02680.1"/>
    <property type="gene ID" value="tetur17g02680"/>
</dbReference>
<dbReference type="HOGENOM" id="CLU_842868_0_0_1"/>
<feature type="compositionally biased region" description="Polar residues" evidence="2">
    <location>
        <begin position="244"/>
        <end position="266"/>
    </location>
</feature>
<gene>
    <name evidence="3" type="primary">107366285</name>
</gene>
<name>T1KQ32_TETUR</name>
<feature type="binding site" evidence="1">
    <location>
        <position position="93"/>
    </location>
    <ligand>
        <name>Zn(2+)</name>
        <dbReference type="ChEBI" id="CHEBI:29105"/>
    </ligand>
</feature>
<evidence type="ECO:0000256" key="2">
    <source>
        <dbReference type="SAM" id="MobiDB-lite"/>
    </source>
</evidence>
<dbReference type="OrthoDB" id="8170117at2759"/>
<reference evidence="4" key="1">
    <citation type="submission" date="2011-08" db="EMBL/GenBank/DDBJ databases">
        <authorList>
            <person name="Rombauts S."/>
        </authorList>
    </citation>
    <scope>NUCLEOTIDE SEQUENCE</scope>
    <source>
        <strain evidence="4">London</strain>
    </source>
</reference>
<feature type="region of interest" description="Disordered" evidence="2">
    <location>
        <begin position="227"/>
        <end position="289"/>
    </location>
</feature>
<dbReference type="EMBL" id="CAEY01000344">
    <property type="status" value="NOT_ANNOTATED_CDS"/>
    <property type="molecule type" value="Genomic_DNA"/>
</dbReference>
<proteinExistence type="predicted"/>